<keyword evidence="1" id="KW-1133">Transmembrane helix</keyword>
<protein>
    <submittedName>
        <fullName evidence="2">Uncharacterized protein</fullName>
    </submittedName>
</protein>
<dbReference type="AlphaFoldDB" id="A0AAT9LDA3"/>
<reference evidence="2" key="2">
    <citation type="journal article" date="2023" name="Biology">
        <title>Prokaryotic Life Associated with Coal-Fire Gas Vents Revealed by Metagenomics.</title>
        <authorList>
            <person name="Kadnikov V.V."/>
            <person name="Mardanov A.V."/>
            <person name="Beletsky A.V."/>
            <person name="Karnachuk O.V."/>
            <person name="Ravin N.V."/>
        </authorList>
    </citation>
    <scope>NUCLEOTIDE SEQUENCE</scope>
    <source>
        <strain evidence="2">Bu02</strain>
    </source>
</reference>
<proteinExistence type="predicted"/>
<reference evidence="2" key="1">
    <citation type="submission" date="2020-10" db="EMBL/GenBank/DDBJ databases">
        <authorList>
            <person name="Kadnikov V."/>
            <person name="Beletsky A.V."/>
            <person name="Mardanov A.V."/>
            <person name="Karnachuk O.V."/>
            <person name="Ravin N.V."/>
        </authorList>
    </citation>
    <scope>NUCLEOTIDE SEQUENCE</scope>
    <source>
        <strain evidence="2">Bu02</strain>
    </source>
</reference>
<keyword evidence="1" id="KW-0812">Transmembrane</keyword>
<name>A0AAT9LDA3_9FIRM</name>
<evidence type="ECO:0000256" key="1">
    <source>
        <dbReference type="SAM" id="Phobius"/>
    </source>
</evidence>
<dbReference type="KEGG" id="fcz:IMF26_03050"/>
<gene>
    <name evidence="2" type="ORF">IMF26_03050</name>
</gene>
<keyword evidence="1" id="KW-0472">Membrane</keyword>
<feature type="transmembrane region" description="Helical" evidence="1">
    <location>
        <begin position="15"/>
        <end position="33"/>
    </location>
</feature>
<evidence type="ECO:0000313" key="2">
    <source>
        <dbReference type="EMBL" id="QUL99061.1"/>
    </source>
</evidence>
<sequence>MDDNCEKTSWDFGGLWWWLAHIAMVVVSFWIGMKFATRCHASEETS</sequence>
<organism evidence="2">
    <name type="scientific">Candidatus Fermentithermobacillus carboniphilus</name>
    <dbReference type="NCBI Taxonomy" id="3085328"/>
    <lineage>
        <taxon>Bacteria</taxon>
        <taxon>Bacillati</taxon>
        <taxon>Bacillota</taxon>
        <taxon>Candidatus Fermentithermobacillia</taxon>
        <taxon>Candidatus Fermentithermobacillales</taxon>
        <taxon>Candidatus Fermentithermobacillaceae</taxon>
        <taxon>Candidatus Fermentithermobacillus</taxon>
    </lineage>
</organism>
<dbReference type="EMBL" id="CP062796">
    <property type="protein sequence ID" value="QUL99061.1"/>
    <property type="molecule type" value="Genomic_DNA"/>
</dbReference>
<accession>A0AAT9LDA3</accession>